<evidence type="ECO:0000313" key="6">
    <source>
        <dbReference type="EMBL" id="NDK55809.1"/>
    </source>
</evidence>
<dbReference type="InterPro" id="IPR041700">
    <property type="entry name" value="OMP_b-brl_3"/>
</dbReference>
<evidence type="ECO:0000256" key="3">
    <source>
        <dbReference type="ARBA" id="ARBA00023237"/>
    </source>
</evidence>
<dbReference type="Gene3D" id="2.170.130.10">
    <property type="entry name" value="TonB-dependent receptor, plug domain"/>
    <property type="match status" value="1"/>
</dbReference>
<keyword evidence="6" id="KW-0675">Receptor</keyword>
<dbReference type="EMBL" id="JAAEAA010000008">
    <property type="protein sequence ID" value="NDK55809.1"/>
    <property type="molecule type" value="Genomic_DNA"/>
</dbReference>
<protein>
    <submittedName>
        <fullName evidence="6">TonB-dependent receptor</fullName>
    </submittedName>
</protein>
<accession>A0A6B2GXY0</accession>
<keyword evidence="3" id="KW-0998">Cell outer membrane</keyword>
<dbReference type="PANTHER" id="PTHR40980:SF4">
    <property type="entry name" value="TONB-DEPENDENT RECEPTOR-LIKE BETA-BARREL DOMAIN-CONTAINING PROTEIN"/>
    <property type="match status" value="1"/>
</dbReference>
<name>A0A6B2GXY0_9BACT</name>
<dbReference type="Gene3D" id="2.40.170.20">
    <property type="entry name" value="TonB-dependent receptor, beta-barrel domain"/>
    <property type="match status" value="1"/>
</dbReference>
<keyword evidence="2" id="KW-0472">Membrane</keyword>
<comment type="subcellular location">
    <subcellularLocation>
        <location evidence="1">Cell outer membrane</location>
    </subcellularLocation>
</comment>
<keyword evidence="4" id="KW-0732">Signal</keyword>
<evidence type="ECO:0000259" key="5">
    <source>
        <dbReference type="Pfam" id="PF14905"/>
    </source>
</evidence>
<comment type="caution">
    <text evidence="6">The sequence shown here is derived from an EMBL/GenBank/DDBJ whole genome shotgun (WGS) entry which is preliminary data.</text>
</comment>
<dbReference type="Pfam" id="PF14905">
    <property type="entry name" value="OMP_b-brl_3"/>
    <property type="match status" value="1"/>
</dbReference>
<evidence type="ECO:0000256" key="2">
    <source>
        <dbReference type="ARBA" id="ARBA00023136"/>
    </source>
</evidence>
<organism evidence="6 7">
    <name type="scientific">Pontibacter fetidus</name>
    <dbReference type="NCBI Taxonomy" id="2700082"/>
    <lineage>
        <taxon>Bacteria</taxon>
        <taxon>Pseudomonadati</taxon>
        <taxon>Bacteroidota</taxon>
        <taxon>Cytophagia</taxon>
        <taxon>Cytophagales</taxon>
        <taxon>Hymenobacteraceae</taxon>
        <taxon>Pontibacter</taxon>
    </lineage>
</organism>
<dbReference type="GO" id="GO:0009279">
    <property type="term" value="C:cell outer membrane"/>
    <property type="evidence" value="ECO:0007669"/>
    <property type="project" value="UniProtKB-SubCell"/>
</dbReference>
<proteinExistence type="predicted"/>
<keyword evidence="7" id="KW-1185">Reference proteome</keyword>
<dbReference type="InterPro" id="IPR036942">
    <property type="entry name" value="Beta-barrel_TonB_sf"/>
</dbReference>
<reference evidence="6 7" key="1">
    <citation type="submission" date="2020-01" db="EMBL/GenBank/DDBJ databases">
        <authorList>
            <person name="Kim M.K."/>
        </authorList>
    </citation>
    <scope>NUCLEOTIDE SEQUENCE [LARGE SCALE GENOMIC DNA]</scope>
    <source>
        <strain evidence="6 7">BT213</strain>
    </source>
</reference>
<dbReference type="InterPro" id="IPR008969">
    <property type="entry name" value="CarboxyPept-like_regulatory"/>
</dbReference>
<dbReference type="Gene3D" id="2.60.40.1120">
    <property type="entry name" value="Carboxypeptidase-like, regulatory domain"/>
    <property type="match status" value="1"/>
</dbReference>
<dbReference type="RefSeq" id="WP_162345873.1">
    <property type="nucleotide sequence ID" value="NZ_JAAEAA010000008.1"/>
</dbReference>
<evidence type="ECO:0000313" key="7">
    <source>
        <dbReference type="Proteomes" id="UP000478546"/>
    </source>
</evidence>
<dbReference type="Pfam" id="PF13620">
    <property type="entry name" value="CarboxypepD_reg"/>
    <property type="match status" value="1"/>
</dbReference>
<dbReference type="SUPFAM" id="SSF56935">
    <property type="entry name" value="Porins"/>
    <property type="match status" value="1"/>
</dbReference>
<dbReference type="Proteomes" id="UP000478546">
    <property type="component" value="Unassembled WGS sequence"/>
</dbReference>
<evidence type="ECO:0000256" key="4">
    <source>
        <dbReference type="SAM" id="SignalP"/>
    </source>
</evidence>
<dbReference type="AlphaFoldDB" id="A0A6B2GXY0"/>
<dbReference type="PANTHER" id="PTHR40980">
    <property type="entry name" value="PLUG DOMAIN-CONTAINING PROTEIN"/>
    <property type="match status" value="1"/>
</dbReference>
<evidence type="ECO:0000256" key="1">
    <source>
        <dbReference type="ARBA" id="ARBA00004442"/>
    </source>
</evidence>
<feature type="domain" description="Outer membrane protein beta-barrel" evidence="5">
    <location>
        <begin position="386"/>
        <end position="787"/>
    </location>
</feature>
<feature type="chain" id="PRO_5025608020" evidence="4">
    <location>
        <begin position="23"/>
        <end position="812"/>
    </location>
</feature>
<dbReference type="InterPro" id="IPR037066">
    <property type="entry name" value="Plug_dom_sf"/>
</dbReference>
<sequence length="812" mass="90388">MKKMYYLLLFVLLCSFSAKTYAQPDGMLTGTIADEKNAGIGFANVAVLNAATSAVVTGAIADMDGNFKIKTPAKGTYLLKVNSLGYITYQSTPFEVSGPTIARDFGKLQLKADAKVLKEVTVQALRPTIVNEADKMVVSVEGTALATGSTAYEVLEKSPGVWVDQDGNITLNGKGGVQILLNGKPSYLSGKDLQNLLQGMSAENLKDLEIITNPSSKYDAEGTSGIININLKKNQLFGLNGGVYAGYQYNQLHAYTTGGNLNLKNGKWNTSVNADLSRRPRFRDVETARIVNSKTGKKSLTQDGREEGRRLSPTLRVATDYDLNDKHSVGVVANLQYSDNTNTFFTRGFLRDANPANDTLILSTTNANGTYYNSTFNLHYTGKPGTKGATLTADADYATISNTDETAMIHSFERLNADDPAFVNQFATKNPTHYNIYSAKTDYAQALGKKGKMELGAKFSHVVSDNELRFYAVNDGVQTLLKDRSSHFVFTEDILAAYANYATSFGETWKLQAGLRAEHTQAEGDAKGLNKPNDRSYLDFFPSVFVQQQVSENYQVGYKYSRRISRPYYGHLNPFVFYIDPNTLATGNPYLKSQYTNSFEVTQLFKKTYNLVLGYAVTKDFIGEVPVYYKEKNQTVFERRNMDDFTSINATLVAPIRVVPGKWEINNNATLAYQHFTVKIDDFSQTNEQLNFTTQSSHNILLPKGVRLEVNGAYQGPGVYGLFEFGDQWWLDAGLKKSFMEDKLTVTMNVTDIFKSRQLKIDTMVDGNSNRINQYHGLQSVRLHLRYNFNKGKAFESKKRNVNLDELNRTGN</sequence>
<feature type="signal peptide" evidence="4">
    <location>
        <begin position="1"/>
        <end position="22"/>
    </location>
</feature>
<dbReference type="SUPFAM" id="SSF49464">
    <property type="entry name" value="Carboxypeptidase regulatory domain-like"/>
    <property type="match status" value="1"/>
</dbReference>
<gene>
    <name evidence="6" type="ORF">GWO68_07770</name>
</gene>